<evidence type="ECO:0000259" key="2">
    <source>
        <dbReference type="Pfam" id="PF04542"/>
    </source>
</evidence>
<comment type="caution">
    <text evidence="4">The sequence shown here is derived from an EMBL/GenBank/DDBJ whole genome shotgun (WGS) entry which is preliminary data.</text>
</comment>
<accession>A0ABV3SU08</accession>
<feature type="domain" description="RNA polymerase sigma factor 70 region 4 type 2" evidence="3">
    <location>
        <begin position="156"/>
        <end position="206"/>
    </location>
</feature>
<sequence>MESSDGVTNRSVESSKDHGHSAIGQISSMTRNTKRPSGSHEHAGGSKNPTLTNVEIFERARPRLLGIAYRILGSRAEAEDAVQDTFLRWLQTDIATVESPGAWLTTACTHRAIDMLRAAYRSRVDYVGNWLPEPVHTSIGSEAEEQLELSFSLSTAFLLMLERLTPKERAAYLLYEIFELSYADVAASLDMSEPACRKLVSRAKARVGDDQVRYQPTRERQEELLAAFESAIRTGRPGNLATMLASDVRLTADGGGKVAAATDVLKGEAVLAFLTDRLSEWWAAYRWSFTELNGARGLILRQAGEVVATVSFAFDRSDRVTDIFIVRNPDKLAGLGDISVH</sequence>
<dbReference type="Pfam" id="PF08281">
    <property type="entry name" value="Sigma70_r4_2"/>
    <property type="match status" value="1"/>
</dbReference>
<feature type="compositionally biased region" description="Polar residues" evidence="1">
    <location>
        <begin position="1"/>
        <end position="12"/>
    </location>
</feature>
<evidence type="ECO:0000313" key="5">
    <source>
        <dbReference type="Proteomes" id="UP001556692"/>
    </source>
</evidence>
<dbReference type="InterPro" id="IPR013325">
    <property type="entry name" value="RNA_pol_sigma_r2"/>
</dbReference>
<evidence type="ECO:0000256" key="1">
    <source>
        <dbReference type="SAM" id="MobiDB-lite"/>
    </source>
</evidence>
<dbReference type="Pfam" id="PF04542">
    <property type="entry name" value="Sigma70_r2"/>
    <property type="match status" value="1"/>
</dbReference>
<dbReference type="SUPFAM" id="SSF88659">
    <property type="entry name" value="Sigma3 and sigma4 domains of RNA polymerase sigma factors"/>
    <property type="match status" value="1"/>
</dbReference>
<dbReference type="SUPFAM" id="SSF88946">
    <property type="entry name" value="Sigma2 domain of RNA polymerase sigma factors"/>
    <property type="match status" value="1"/>
</dbReference>
<dbReference type="InterPro" id="IPR013324">
    <property type="entry name" value="RNA_pol_sigma_r3/r4-like"/>
</dbReference>
<dbReference type="Gene3D" id="1.10.1740.10">
    <property type="match status" value="1"/>
</dbReference>
<dbReference type="InterPro" id="IPR007627">
    <property type="entry name" value="RNA_pol_sigma70_r2"/>
</dbReference>
<dbReference type="InterPro" id="IPR014284">
    <property type="entry name" value="RNA_pol_sigma-70_dom"/>
</dbReference>
<dbReference type="Proteomes" id="UP001556692">
    <property type="component" value="Unassembled WGS sequence"/>
</dbReference>
<name>A0ABV3SU08_9HYPH</name>
<evidence type="ECO:0000313" key="4">
    <source>
        <dbReference type="EMBL" id="MEX0409810.1"/>
    </source>
</evidence>
<feature type="region of interest" description="Disordered" evidence="1">
    <location>
        <begin position="1"/>
        <end position="53"/>
    </location>
</feature>
<protein>
    <submittedName>
        <fullName evidence="4">Sigma-70 family RNA polymerase sigma factor</fullName>
    </submittedName>
</protein>
<dbReference type="NCBIfam" id="TIGR02937">
    <property type="entry name" value="sigma70-ECF"/>
    <property type="match status" value="1"/>
</dbReference>
<keyword evidence="5" id="KW-1185">Reference proteome</keyword>
<dbReference type="PANTHER" id="PTHR30173">
    <property type="entry name" value="SIGMA 19 FACTOR"/>
    <property type="match status" value="1"/>
</dbReference>
<feature type="domain" description="RNA polymerase sigma-70 region 2" evidence="2">
    <location>
        <begin position="57"/>
        <end position="120"/>
    </location>
</feature>
<dbReference type="InterPro" id="IPR052704">
    <property type="entry name" value="ECF_Sigma-70_Domain"/>
</dbReference>
<organism evidence="4 5">
    <name type="scientific">Aquibium pacificus</name>
    <dbReference type="NCBI Taxonomy" id="3153579"/>
    <lineage>
        <taxon>Bacteria</taxon>
        <taxon>Pseudomonadati</taxon>
        <taxon>Pseudomonadota</taxon>
        <taxon>Alphaproteobacteria</taxon>
        <taxon>Hyphomicrobiales</taxon>
        <taxon>Phyllobacteriaceae</taxon>
        <taxon>Aquibium</taxon>
    </lineage>
</organism>
<gene>
    <name evidence="4" type="ORF">ABGN05_29755</name>
</gene>
<evidence type="ECO:0000259" key="3">
    <source>
        <dbReference type="Pfam" id="PF08281"/>
    </source>
</evidence>
<dbReference type="Gene3D" id="1.10.10.10">
    <property type="entry name" value="Winged helix-like DNA-binding domain superfamily/Winged helix DNA-binding domain"/>
    <property type="match status" value="1"/>
</dbReference>
<dbReference type="EMBL" id="JBDPGJ010000018">
    <property type="protein sequence ID" value="MEX0409810.1"/>
    <property type="molecule type" value="Genomic_DNA"/>
</dbReference>
<dbReference type="PANTHER" id="PTHR30173:SF43">
    <property type="entry name" value="ECF RNA POLYMERASE SIGMA FACTOR SIGI-RELATED"/>
    <property type="match status" value="1"/>
</dbReference>
<reference evidence="4 5" key="1">
    <citation type="submission" date="2024-05" db="EMBL/GenBank/DDBJ databases">
        <authorList>
            <person name="Jiang F."/>
        </authorList>
    </citation>
    <scope>NUCLEOTIDE SEQUENCE [LARGE SCALE GENOMIC DNA]</scope>
    <source>
        <strain evidence="4 5">LZ166</strain>
    </source>
</reference>
<dbReference type="InterPro" id="IPR036388">
    <property type="entry name" value="WH-like_DNA-bd_sf"/>
</dbReference>
<dbReference type="InterPro" id="IPR013249">
    <property type="entry name" value="RNA_pol_sigma70_r4_t2"/>
</dbReference>
<proteinExistence type="predicted"/>